<keyword evidence="2" id="KW-0732">Signal</keyword>
<dbReference type="EMBL" id="JAFCIX010000221">
    <property type="protein sequence ID" value="KAH6596515.1"/>
    <property type="molecule type" value="Genomic_DNA"/>
</dbReference>
<protein>
    <submittedName>
        <fullName evidence="3">Uncharacterized protein</fullName>
    </submittedName>
</protein>
<sequence>MRIVHLVLYSTVATVANAAALSQWANPLEQNSEHVVGIPISITESKSYQPALTTQEDPNALVSLTRRADDSLGETSNFGKNDLGIIPPTSADPVSSTGAISKNPSESHGDTQNGMQGILGKIWERKQELSYTIKNHARHQSGFPNRVITVGKSVKSEYASNLMNYLGSNIQMAQLVMDKIKLIPLKIPRFHKAPSVKFSRSDLKLSFKEKTEKIVSEFKQHLALTNRAITKIRKDSNVVFNEVKQIHDSFTRLYPIVKKQMYLLISEMRGVVSKHALIDELEAKDGYLSAFVLKERRYYDEIVGVPSTPLVVTELPEQLEQLEKLSSHQ</sequence>
<reference evidence="3 4" key="1">
    <citation type="submission" date="2021-02" db="EMBL/GenBank/DDBJ databases">
        <title>Variation within the Batrachochytrium salamandrivorans European outbreak.</title>
        <authorList>
            <person name="Kelly M."/>
            <person name="Pasmans F."/>
            <person name="Shea T.P."/>
            <person name="Munoz J.F."/>
            <person name="Carranza S."/>
            <person name="Cuomo C.A."/>
            <person name="Martel A."/>
        </authorList>
    </citation>
    <scope>NUCLEOTIDE SEQUENCE [LARGE SCALE GENOMIC DNA]</scope>
    <source>
        <strain evidence="3 4">AMFP18/2</strain>
    </source>
</reference>
<evidence type="ECO:0000256" key="1">
    <source>
        <dbReference type="SAM" id="MobiDB-lite"/>
    </source>
</evidence>
<evidence type="ECO:0000313" key="3">
    <source>
        <dbReference type="EMBL" id="KAH6596515.1"/>
    </source>
</evidence>
<dbReference type="Proteomes" id="UP001648503">
    <property type="component" value="Unassembled WGS sequence"/>
</dbReference>
<feature type="signal peptide" evidence="2">
    <location>
        <begin position="1"/>
        <end position="18"/>
    </location>
</feature>
<feature type="region of interest" description="Disordered" evidence="1">
    <location>
        <begin position="71"/>
        <end position="115"/>
    </location>
</feature>
<feature type="chain" id="PRO_5045481818" evidence="2">
    <location>
        <begin position="19"/>
        <end position="329"/>
    </location>
</feature>
<proteinExistence type="predicted"/>
<name>A0ABQ8FDS3_9FUNG</name>
<comment type="caution">
    <text evidence="3">The sequence shown here is derived from an EMBL/GenBank/DDBJ whole genome shotgun (WGS) entry which is preliminary data.</text>
</comment>
<organism evidence="3 4">
    <name type="scientific">Batrachochytrium salamandrivorans</name>
    <dbReference type="NCBI Taxonomy" id="1357716"/>
    <lineage>
        <taxon>Eukaryota</taxon>
        <taxon>Fungi</taxon>
        <taxon>Fungi incertae sedis</taxon>
        <taxon>Chytridiomycota</taxon>
        <taxon>Chytridiomycota incertae sedis</taxon>
        <taxon>Chytridiomycetes</taxon>
        <taxon>Rhizophydiales</taxon>
        <taxon>Rhizophydiales incertae sedis</taxon>
        <taxon>Batrachochytrium</taxon>
    </lineage>
</organism>
<gene>
    <name evidence="3" type="ORF">BASA50_005065</name>
</gene>
<evidence type="ECO:0000313" key="4">
    <source>
        <dbReference type="Proteomes" id="UP001648503"/>
    </source>
</evidence>
<feature type="compositionally biased region" description="Polar residues" evidence="1">
    <location>
        <begin position="92"/>
        <end position="115"/>
    </location>
</feature>
<keyword evidence="4" id="KW-1185">Reference proteome</keyword>
<evidence type="ECO:0000256" key="2">
    <source>
        <dbReference type="SAM" id="SignalP"/>
    </source>
</evidence>
<accession>A0ABQ8FDS3</accession>